<dbReference type="AlphaFoldDB" id="A0A9D2NAP2"/>
<keyword evidence="14" id="KW-0410">Iron transport</keyword>
<feature type="transmembrane region" description="Helical" evidence="14">
    <location>
        <begin position="683"/>
        <end position="710"/>
    </location>
</feature>
<comment type="similarity">
    <text evidence="14">Belongs to the TRAFAC class TrmE-Era-EngA-EngB-Septin-like GTPase superfamily. FeoB GTPase (TC 9.A.8) family.</text>
</comment>
<dbReference type="PANTHER" id="PTHR43185">
    <property type="entry name" value="FERROUS IRON TRANSPORT PROTEIN B"/>
    <property type="match status" value="1"/>
</dbReference>
<sequence length="748" mass="82847">MRRRLQDLGLVPGTEIECLGKSPLGDPAAYFIRRTVIALRREDASQVEISVRKEQKKHETTKVIALAGNPNVGKSTVFNGLTGRNQHTGNWPGKTVESARGICRRRETLFQIVDLPGCYSLLSHSEEEEIARDYICFEHPDAVLAVCDASCMERNLNLALQILETTPRVILGINLMDEAEKKQIHVDLDSLSGELGIPVIGMTARSGQGLEQIFEAAAVLDQTGGGKRALVRYSDPMEKAIEALEPVIREWLGDTVDARWASVRILTGDESFKRAMEIRGKAMPEIVKTVWKEETDRLSRTGIGQDELQDETAEAFIRKAEKLCEKTVTYENRQYADRDRLLDRLFTSRYTGFPIMFLLLLLVFWITVSGANYPSSLLFGLLFRGEDLLIRLASLSNLPEWISDPLIFGVYRTAAWVVSVMLPPMAIFFPLFTILEDFGYLPRAAFNLDRCFKKCHACGKQALTMCMGFGCNAAAVTGCRIIDSPRERMIAILTNSLVPCNGRFPTILTLISLFLTGTAAGAAGSFLSALLLAAVILLGICMTLLASRLLSGTILKGIPSSFALELPPYRRPLIRKVLVRSVFDRTLFVLRRAIAVAAPSGLLLWLAANIRIGGYPVFYWCTEALDPFAVMLGMDGVILLAFILGMAANEIVLPVMLMMYLSQDNLQQFHEMSAVFRILTENGWTWITAVCTILFSLMHWPCGTACATIYRETGSLRWTLVAILLPAGMGVSACFFFASAARMLTGGF</sequence>
<evidence type="ECO:0000313" key="16">
    <source>
        <dbReference type="EMBL" id="HJC15201.1"/>
    </source>
</evidence>
<feature type="transmembrane region" description="Helical" evidence="14">
    <location>
        <begin position="716"/>
        <end position="738"/>
    </location>
</feature>
<feature type="transmembrane region" description="Helical" evidence="14">
    <location>
        <begin position="350"/>
        <end position="368"/>
    </location>
</feature>
<name>A0A9D2NAP2_9FIRM</name>
<keyword evidence="4" id="KW-1003">Cell membrane</keyword>
<keyword evidence="8 14" id="KW-0408">Iron</keyword>
<proteinExistence type="inferred from homology"/>
<evidence type="ECO:0000256" key="8">
    <source>
        <dbReference type="ARBA" id="ARBA00023004"/>
    </source>
</evidence>
<dbReference type="Pfam" id="PF04023">
    <property type="entry name" value="FeoA"/>
    <property type="match status" value="1"/>
</dbReference>
<dbReference type="Proteomes" id="UP000823849">
    <property type="component" value="Unassembled WGS sequence"/>
</dbReference>
<keyword evidence="14" id="KW-0406">Ion transport</keyword>
<dbReference type="InterPro" id="IPR011640">
    <property type="entry name" value="Fe2_transport_prot_B_C"/>
</dbReference>
<feature type="binding site" evidence="13">
    <location>
        <position position="83"/>
    </location>
    <ligand>
        <name>Mg(2+)</name>
        <dbReference type="ChEBI" id="CHEBI:18420"/>
        <label>2</label>
    </ligand>
</feature>
<dbReference type="SUPFAM" id="SSF50037">
    <property type="entry name" value="C-terminal domain of transcriptional repressors"/>
    <property type="match status" value="1"/>
</dbReference>
<comment type="caution">
    <text evidence="16">The sequence shown here is derived from an EMBL/GenBank/DDBJ whole genome shotgun (WGS) entry which is preliminary data.</text>
</comment>
<feature type="transmembrane region" description="Helical" evidence="14">
    <location>
        <begin position="529"/>
        <end position="550"/>
    </location>
</feature>
<evidence type="ECO:0000256" key="1">
    <source>
        <dbReference type="ARBA" id="ARBA00003926"/>
    </source>
</evidence>
<comment type="function">
    <text evidence="1 14">Probable transporter of a GTP-driven Fe(2+) uptake system.</text>
</comment>
<dbReference type="InterPro" id="IPR006073">
    <property type="entry name" value="GTP-bd"/>
</dbReference>
<evidence type="ECO:0000256" key="2">
    <source>
        <dbReference type="ARBA" id="ARBA00004651"/>
    </source>
</evidence>
<dbReference type="PANTHER" id="PTHR43185:SF2">
    <property type="entry name" value="FERROUS IRON TRANSPORT PROTEIN B"/>
    <property type="match status" value="1"/>
</dbReference>
<dbReference type="Pfam" id="PF07670">
    <property type="entry name" value="Gate"/>
    <property type="match status" value="2"/>
</dbReference>
<dbReference type="Gene3D" id="2.30.30.90">
    <property type="match status" value="1"/>
</dbReference>
<dbReference type="Gene3D" id="3.40.50.300">
    <property type="entry name" value="P-loop containing nucleotide triphosphate hydrolases"/>
    <property type="match status" value="1"/>
</dbReference>
<protein>
    <recommendedName>
        <fullName evidence="11 14">Ferrous iron transport protein B</fullName>
    </recommendedName>
</protein>
<evidence type="ECO:0000256" key="4">
    <source>
        <dbReference type="ARBA" id="ARBA00022475"/>
    </source>
</evidence>
<dbReference type="Pfam" id="PF17910">
    <property type="entry name" value="FeoB_Cyto"/>
    <property type="match status" value="1"/>
</dbReference>
<dbReference type="GO" id="GO:0015093">
    <property type="term" value="F:ferrous iron transmembrane transporter activity"/>
    <property type="evidence" value="ECO:0007669"/>
    <property type="project" value="UniProtKB-UniRule"/>
</dbReference>
<dbReference type="PROSITE" id="PS51711">
    <property type="entry name" value="G_FEOB"/>
    <property type="match status" value="1"/>
</dbReference>
<dbReference type="InterPro" id="IPR027417">
    <property type="entry name" value="P-loop_NTPase"/>
</dbReference>
<dbReference type="Pfam" id="PF02421">
    <property type="entry name" value="FeoB_N"/>
    <property type="match status" value="1"/>
</dbReference>
<accession>A0A9D2NAP2</accession>
<feature type="binding site" evidence="13">
    <location>
        <position position="80"/>
    </location>
    <ligand>
        <name>Mg(2+)</name>
        <dbReference type="ChEBI" id="CHEBI:18420"/>
        <label>2</label>
    </ligand>
</feature>
<feature type="transmembrane region" description="Helical" evidence="14">
    <location>
        <begin position="504"/>
        <end position="523"/>
    </location>
</feature>
<dbReference type="InterPro" id="IPR038157">
    <property type="entry name" value="FeoA_core_dom"/>
</dbReference>
<gene>
    <name evidence="16" type="primary">feoB</name>
    <name evidence="16" type="ORF">H9705_05155</name>
</gene>
<dbReference type="NCBIfam" id="TIGR00437">
    <property type="entry name" value="feoB"/>
    <property type="match status" value="1"/>
</dbReference>
<keyword evidence="13" id="KW-0479">Metal-binding</keyword>
<dbReference type="InterPro" id="IPR041069">
    <property type="entry name" value="FeoB_Cyto"/>
</dbReference>
<dbReference type="CDD" id="cd01879">
    <property type="entry name" value="FeoB"/>
    <property type="match status" value="1"/>
</dbReference>
<feature type="binding site" evidence="13">
    <location>
        <position position="82"/>
    </location>
    <ligand>
        <name>Mg(2+)</name>
        <dbReference type="ChEBI" id="CHEBI:18420"/>
        <label>2</label>
    </ligand>
</feature>
<keyword evidence="5 14" id="KW-0812">Transmembrane</keyword>
<dbReference type="SMART" id="SM00899">
    <property type="entry name" value="FeoA"/>
    <property type="match status" value="1"/>
</dbReference>
<reference evidence="16" key="1">
    <citation type="journal article" date="2021" name="PeerJ">
        <title>Extensive microbial diversity within the chicken gut microbiome revealed by metagenomics and culture.</title>
        <authorList>
            <person name="Gilroy R."/>
            <person name="Ravi A."/>
            <person name="Getino M."/>
            <person name="Pursley I."/>
            <person name="Horton D.L."/>
            <person name="Alikhan N.F."/>
            <person name="Baker D."/>
            <person name="Gharbi K."/>
            <person name="Hall N."/>
            <person name="Watson M."/>
            <person name="Adriaenssens E.M."/>
            <person name="Foster-Nyarko E."/>
            <person name="Jarju S."/>
            <person name="Secka A."/>
            <person name="Antonio M."/>
            <person name="Oren A."/>
            <person name="Chaudhuri R.R."/>
            <person name="La Ragione R."/>
            <person name="Hildebrand F."/>
            <person name="Pallen M.J."/>
        </authorList>
    </citation>
    <scope>NUCLEOTIDE SEQUENCE</scope>
    <source>
        <strain evidence="16">CHK185-5351</strain>
    </source>
</reference>
<dbReference type="InterPro" id="IPR008988">
    <property type="entry name" value="Transcriptional_repressor_C"/>
</dbReference>
<feature type="binding site" evidence="13">
    <location>
        <position position="79"/>
    </location>
    <ligand>
        <name>Mg(2+)</name>
        <dbReference type="ChEBI" id="CHEBI:18420"/>
        <label>2</label>
    </ligand>
</feature>
<evidence type="ECO:0000256" key="5">
    <source>
        <dbReference type="ARBA" id="ARBA00022692"/>
    </source>
</evidence>
<dbReference type="InterPro" id="IPR003373">
    <property type="entry name" value="Fe2_transport_prot-B"/>
</dbReference>
<keyword evidence="10 14" id="KW-0472">Membrane</keyword>
<evidence type="ECO:0000313" key="17">
    <source>
        <dbReference type="Proteomes" id="UP000823849"/>
    </source>
</evidence>
<evidence type="ECO:0000259" key="15">
    <source>
        <dbReference type="PROSITE" id="PS51711"/>
    </source>
</evidence>
<feature type="binding site" evidence="12">
    <location>
        <begin position="93"/>
        <end position="97"/>
    </location>
    <ligand>
        <name>GTP</name>
        <dbReference type="ChEBI" id="CHEBI:37565"/>
        <label>1</label>
    </ligand>
</feature>
<dbReference type="PRINTS" id="PR00326">
    <property type="entry name" value="GTP1OBG"/>
</dbReference>
<dbReference type="EMBL" id="DWWU01000021">
    <property type="protein sequence ID" value="HJC15201.1"/>
    <property type="molecule type" value="Genomic_DNA"/>
</dbReference>
<keyword evidence="7 14" id="KW-1133">Transmembrane helix</keyword>
<dbReference type="SUPFAM" id="SSF52540">
    <property type="entry name" value="P-loop containing nucleoside triphosphate hydrolases"/>
    <property type="match status" value="1"/>
</dbReference>
<dbReference type="GO" id="GO:0005886">
    <property type="term" value="C:plasma membrane"/>
    <property type="evidence" value="ECO:0007669"/>
    <property type="project" value="UniProtKB-SubCell"/>
</dbReference>
<keyword evidence="13" id="KW-0460">Magnesium</keyword>
<comment type="subcellular location">
    <subcellularLocation>
        <location evidence="2 14">Cell membrane</location>
        <topology evidence="2 14">Multi-pass membrane protein</topology>
    </subcellularLocation>
</comment>
<evidence type="ECO:0000256" key="14">
    <source>
        <dbReference type="RuleBase" id="RU362098"/>
    </source>
</evidence>
<feature type="transmembrane region" description="Helical" evidence="14">
    <location>
        <begin position="638"/>
        <end position="662"/>
    </location>
</feature>
<dbReference type="InterPro" id="IPR007167">
    <property type="entry name" value="Fe-transptr_FeoA-like"/>
</dbReference>
<evidence type="ECO:0000256" key="13">
    <source>
        <dbReference type="PIRSR" id="PIRSR603373-2"/>
    </source>
</evidence>
<dbReference type="GO" id="GO:0005525">
    <property type="term" value="F:GTP binding"/>
    <property type="evidence" value="ECO:0007669"/>
    <property type="project" value="UniProtKB-KW"/>
</dbReference>
<feature type="binding site" evidence="12">
    <location>
        <begin position="68"/>
        <end position="75"/>
    </location>
    <ligand>
        <name>GTP</name>
        <dbReference type="ChEBI" id="CHEBI:37565"/>
        <label>1</label>
    </ligand>
</feature>
<keyword evidence="3 14" id="KW-0813">Transport</keyword>
<feature type="binding site" evidence="12">
    <location>
        <begin position="114"/>
        <end position="117"/>
    </location>
    <ligand>
        <name>GTP</name>
        <dbReference type="ChEBI" id="CHEBI:37565"/>
        <label>1</label>
    </ligand>
</feature>
<evidence type="ECO:0000256" key="3">
    <source>
        <dbReference type="ARBA" id="ARBA00022448"/>
    </source>
</evidence>
<dbReference type="InterPro" id="IPR030389">
    <property type="entry name" value="G_FEOB_dom"/>
</dbReference>
<feature type="transmembrane region" description="Helical" evidence="14">
    <location>
        <begin position="414"/>
        <end position="435"/>
    </location>
</feature>
<evidence type="ECO:0000256" key="12">
    <source>
        <dbReference type="PIRSR" id="PIRSR603373-1"/>
    </source>
</evidence>
<feature type="domain" description="FeoB-type G" evidence="15">
    <location>
        <begin position="61"/>
        <end position="223"/>
    </location>
</feature>
<evidence type="ECO:0000256" key="11">
    <source>
        <dbReference type="NCBIfam" id="TIGR00437"/>
    </source>
</evidence>
<evidence type="ECO:0000256" key="9">
    <source>
        <dbReference type="ARBA" id="ARBA00023134"/>
    </source>
</evidence>
<reference evidence="16" key="2">
    <citation type="submission" date="2021-04" db="EMBL/GenBank/DDBJ databases">
        <authorList>
            <person name="Gilroy R."/>
        </authorList>
    </citation>
    <scope>NUCLEOTIDE SEQUENCE</scope>
    <source>
        <strain evidence="16">CHK185-5351</strain>
    </source>
</reference>
<organism evidence="16 17">
    <name type="scientific">Candidatus Fusicatenibacter intestinigallinarum</name>
    <dbReference type="NCBI Taxonomy" id="2838598"/>
    <lineage>
        <taxon>Bacteria</taxon>
        <taxon>Bacillati</taxon>
        <taxon>Bacillota</taxon>
        <taxon>Clostridia</taxon>
        <taxon>Lachnospirales</taxon>
        <taxon>Lachnospiraceae</taxon>
        <taxon>Fusicatenibacter</taxon>
    </lineage>
</organism>
<dbReference type="InterPro" id="IPR050860">
    <property type="entry name" value="FeoB_GTPase"/>
</dbReference>
<keyword evidence="9 12" id="KW-0342">GTP-binding</keyword>
<feature type="binding site" evidence="12">
    <location>
        <begin position="174"/>
        <end position="177"/>
    </location>
    <ligand>
        <name>GTP</name>
        <dbReference type="ChEBI" id="CHEBI:37565"/>
        <label>1</label>
    </ligand>
</feature>
<feature type="transmembrane region" description="Helical" evidence="14">
    <location>
        <begin position="593"/>
        <end position="618"/>
    </location>
</feature>
<keyword evidence="6 12" id="KW-0547">Nucleotide-binding</keyword>
<dbReference type="Pfam" id="PF07664">
    <property type="entry name" value="FeoB_C"/>
    <property type="match status" value="1"/>
</dbReference>
<evidence type="ECO:0000256" key="7">
    <source>
        <dbReference type="ARBA" id="ARBA00022989"/>
    </source>
</evidence>
<evidence type="ECO:0000256" key="6">
    <source>
        <dbReference type="ARBA" id="ARBA00022741"/>
    </source>
</evidence>
<dbReference type="GO" id="GO:0046914">
    <property type="term" value="F:transition metal ion binding"/>
    <property type="evidence" value="ECO:0007669"/>
    <property type="project" value="InterPro"/>
</dbReference>
<dbReference type="Gene3D" id="1.10.287.1770">
    <property type="match status" value="1"/>
</dbReference>
<dbReference type="InterPro" id="IPR011642">
    <property type="entry name" value="Gate_dom"/>
</dbReference>
<evidence type="ECO:0000256" key="10">
    <source>
        <dbReference type="ARBA" id="ARBA00023136"/>
    </source>
</evidence>